<dbReference type="InterPro" id="IPR011008">
    <property type="entry name" value="Dimeric_a/b-barrel"/>
</dbReference>
<gene>
    <name evidence="1" type="ORF">HTY61_01020</name>
</gene>
<sequence length="119" mass="13708">MPLKPTETKPADSLYRVDRFVVPEIAREAFLQRLAVIRDFLAKQSGCLFNRIAESHREDGFITIMTIVEWSDRAAMENARTRAKAFYAETGFDPRAFMLEHGIDPEFGLFVDIRPRSAR</sequence>
<proteinExistence type="predicted"/>
<evidence type="ECO:0000313" key="1">
    <source>
        <dbReference type="EMBL" id="QKV17144.1"/>
    </source>
</evidence>
<dbReference type="KEGG" id="orm:HTY61_01020"/>
<keyword evidence="2" id="KW-1185">Reference proteome</keyword>
<dbReference type="AlphaFoldDB" id="A0A6N1V8B2"/>
<accession>A0A6N1V8B2</accession>
<name>A0A6N1V8B2_9HYPH</name>
<dbReference type="EMBL" id="CP054836">
    <property type="protein sequence ID" value="QKV17144.1"/>
    <property type="molecule type" value="Genomic_DNA"/>
</dbReference>
<keyword evidence="1" id="KW-0560">Oxidoreductase</keyword>
<organism evidence="1 2">
    <name type="scientific">Oricola thermophila</name>
    <dbReference type="NCBI Taxonomy" id="2742145"/>
    <lineage>
        <taxon>Bacteria</taxon>
        <taxon>Pseudomonadati</taxon>
        <taxon>Pseudomonadota</taxon>
        <taxon>Alphaproteobacteria</taxon>
        <taxon>Hyphomicrobiales</taxon>
        <taxon>Ahrensiaceae</taxon>
        <taxon>Oricola</taxon>
    </lineage>
</organism>
<dbReference type="Proteomes" id="UP000509367">
    <property type="component" value="Chromosome"/>
</dbReference>
<reference evidence="1 2" key="1">
    <citation type="submission" date="2020-06" db="EMBL/GenBank/DDBJ databases">
        <title>Oricola thermophila sp. nov. isolated from a tidal sediments.</title>
        <authorList>
            <person name="Kwon K.K."/>
            <person name="Yang S.-H."/>
            <person name="Park M.-J."/>
        </authorList>
    </citation>
    <scope>NUCLEOTIDE SEQUENCE [LARGE SCALE GENOMIC DNA]</scope>
    <source>
        <strain evidence="1 2">MEBiC13590</strain>
    </source>
</reference>
<dbReference type="RefSeq" id="WP_175275040.1">
    <property type="nucleotide sequence ID" value="NZ_CP054836.1"/>
</dbReference>
<dbReference type="GO" id="GO:0004497">
    <property type="term" value="F:monooxygenase activity"/>
    <property type="evidence" value="ECO:0007669"/>
    <property type="project" value="UniProtKB-KW"/>
</dbReference>
<evidence type="ECO:0000313" key="2">
    <source>
        <dbReference type="Proteomes" id="UP000509367"/>
    </source>
</evidence>
<dbReference type="Gene3D" id="3.30.70.100">
    <property type="match status" value="1"/>
</dbReference>
<keyword evidence="1" id="KW-0503">Monooxygenase</keyword>
<dbReference type="SUPFAM" id="SSF54909">
    <property type="entry name" value="Dimeric alpha+beta barrel"/>
    <property type="match status" value="1"/>
</dbReference>
<protein>
    <submittedName>
        <fullName evidence="1">Antibiotic biosynthesis monooxygenase</fullName>
    </submittedName>
</protein>